<keyword evidence="1" id="KW-1133">Transmembrane helix</keyword>
<dbReference type="Proteomes" id="UP000514720">
    <property type="component" value="Chromosome"/>
</dbReference>
<gene>
    <name evidence="2" type="ORF">G4Z02_02580</name>
</gene>
<protein>
    <submittedName>
        <fullName evidence="2">Uncharacterized protein</fullName>
    </submittedName>
</protein>
<dbReference type="AlphaFoldDB" id="A0A7L7KPG7"/>
<keyword evidence="3" id="KW-1185">Reference proteome</keyword>
<evidence type="ECO:0000256" key="1">
    <source>
        <dbReference type="SAM" id="Phobius"/>
    </source>
</evidence>
<name>A0A7L7KPG7_9MOLU</name>
<evidence type="ECO:0000313" key="3">
    <source>
        <dbReference type="Proteomes" id="UP000514720"/>
    </source>
</evidence>
<dbReference type="RefSeq" id="WP_258878300.1">
    <property type="nucleotide sequence ID" value="NZ_CP048914.1"/>
</dbReference>
<dbReference type="EMBL" id="CP048914">
    <property type="protein sequence ID" value="QMS84681.1"/>
    <property type="molecule type" value="Genomic_DNA"/>
</dbReference>
<reference evidence="2 3" key="1">
    <citation type="submission" date="2020-02" db="EMBL/GenBank/DDBJ databases">
        <authorList>
            <person name="Zheng R.K."/>
            <person name="Sun C.M."/>
        </authorList>
    </citation>
    <scope>NUCLEOTIDE SEQUENCE [LARGE SCALE GENOMIC DNA]</scope>
    <source>
        <strain evidence="3">zrk13</strain>
    </source>
</reference>
<keyword evidence="1" id="KW-0812">Transmembrane</keyword>
<accession>A0A7L7KPG7</accession>
<keyword evidence="1" id="KW-0472">Membrane</keyword>
<feature type="transmembrane region" description="Helical" evidence="1">
    <location>
        <begin position="56"/>
        <end position="75"/>
    </location>
</feature>
<dbReference type="KEGG" id="xcl:G4Z02_02580"/>
<feature type="transmembrane region" description="Helical" evidence="1">
    <location>
        <begin position="116"/>
        <end position="136"/>
    </location>
</feature>
<evidence type="ECO:0000313" key="2">
    <source>
        <dbReference type="EMBL" id="QMS84681.1"/>
    </source>
</evidence>
<feature type="transmembrane region" description="Helical" evidence="1">
    <location>
        <begin position="12"/>
        <end position="44"/>
    </location>
</feature>
<proteinExistence type="predicted"/>
<organism evidence="2 3">
    <name type="scientific">Candidatus Xianfuyuplasma coldseepsis</name>
    <dbReference type="NCBI Taxonomy" id="2782163"/>
    <lineage>
        <taxon>Bacteria</taxon>
        <taxon>Bacillati</taxon>
        <taxon>Mycoplasmatota</taxon>
        <taxon>Mollicutes</taxon>
        <taxon>Candidatus Izemoplasmatales</taxon>
        <taxon>Candidatus Izemoplasmataceae</taxon>
        <taxon>Candidatus Xianfuyuplasma</taxon>
    </lineage>
</organism>
<feature type="transmembrane region" description="Helical" evidence="1">
    <location>
        <begin position="87"/>
        <end position="104"/>
    </location>
</feature>
<sequence>MKQWILRGSFWLITTVSVILALDGYLIFLSLGLTPIILGVIHLFMPKDMLIERLRYMLAMLIITVVEVFTYFSYWGTLMTTSDANRLYLLPVFALIMMFVEIIITKFSKKEVPKRGLAVIHVFTVVIFTILGLSLIR</sequence>